<dbReference type="EMBL" id="CP071090">
    <property type="protein sequence ID" value="QSQ21318.1"/>
    <property type="molecule type" value="Genomic_DNA"/>
</dbReference>
<dbReference type="RefSeq" id="WP_206722896.1">
    <property type="nucleotide sequence ID" value="NZ_CP071090.1"/>
</dbReference>
<protein>
    <submittedName>
        <fullName evidence="1">Uncharacterized protein</fullName>
    </submittedName>
</protein>
<dbReference type="Proteomes" id="UP000662747">
    <property type="component" value="Chromosome"/>
</dbReference>
<reference evidence="1 2" key="1">
    <citation type="submission" date="2021-02" db="EMBL/GenBank/DDBJ databases">
        <title>De Novo genome assembly of isolated myxobacteria.</title>
        <authorList>
            <person name="Stevens D.C."/>
        </authorList>
    </citation>
    <scope>NUCLEOTIDE SEQUENCE [LARGE SCALE GENOMIC DNA]</scope>
    <source>
        <strain evidence="2">SCPEA02</strain>
    </source>
</reference>
<gene>
    <name evidence="1" type="ORF">JY651_40050</name>
</gene>
<proteinExistence type="predicted"/>
<accession>A0ABX7NRJ2</accession>
<organism evidence="1 2">
    <name type="scientific">Pyxidicoccus parkwayensis</name>
    <dbReference type="NCBI Taxonomy" id="2813578"/>
    <lineage>
        <taxon>Bacteria</taxon>
        <taxon>Pseudomonadati</taxon>
        <taxon>Myxococcota</taxon>
        <taxon>Myxococcia</taxon>
        <taxon>Myxococcales</taxon>
        <taxon>Cystobacterineae</taxon>
        <taxon>Myxococcaceae</taxon>
        <taxon>Pyxidicoccus</taxon>
    </lineage>
</organism>
<keyword evidence="2" id="KW-1185">Reference proteome</keyword>
<name>A0ABX7NRJ2_9BACT</name>
<evidence type="ECO:0000313" key="2">
    <source>
        <dbReference type="Proteomes" id="UP000662747"/>
    </source>
</evidence>
<evidence type="ECO:0000313" key="1">
    <source>
        <dbReference type="EMBL" id="QSQ21318.1"/>
    </source>
</evidence>
<sequence>MSIRKDYIEQLIEEFAAALSRILKARREQKFADAQKLIHDTALSILGMEYGALMLADPASTARLLGSPTRVKVLARLVAEEGELLQQQGQPDTASARFHFALALYSEALAAGLHPDADDSATLSKLRAFTETPHRV</sequence>